<feature type="domain" description="GGDEF" evidence="1">
    <location>
        <begin position="522"/>
        <end position="697"/>
    </location>
</feature>
<dbReference type="Proteomes" id="UP000031549">
    <property type="component" value="Unassembled WGS sequence"/>
</dbReference>
<protein>
    <submittedName>
        <fullName evidence="2">Diguanylate cyclase</fullName>
    </submittedName>
</protein>
<dbReference type="InterPro" id="IPR043128">
    <property type="entry name" value="Rev_trsase/Diguanyl_cyclase"/>
</dbReference>
<dbReference type="Gene3D" id="3.30.70.270">
    <property type="match status" value="1"/>
</dbReference>
<dbReference type="GO" id="GO:0043709">
    <property type="term" value="P:cell adhesion involved in single-species biofilm formation"/>
    <property type="evidence" value="ECO:0007669"/>
    <property type="project" value="TreeGrafter"/>
</dbReference>
<dbReference type="PANTHER" id="PTHR45138:SF9">
    <property type="entry name" value="DIGUANYLATE CYCLASE DGCM-RELATED"/>
    <property type="match status" value="1"/>
</dbReference>
<dbReference type="InterPro" id="IPR027417">
    <property type="entry name" value="P-loop_NTPase"/>
</dbReference>
<dbReference type="SUPFAM" id="SSF55073">
    <property type="entry name" value="Nucleotide cyclase"/>
    <property type="match status" value="1"/>
</dbReference>
<keyword evidence="3" id="KW-1185">Reference proteome</keyword>
<evidence type="ECO:0000259" key="1">
    <source>
        <dbReference type="PROSITE" id="PS50887"/>
    </source>
</evidence>
<dbReference type="CDD" id="cd01949">
    <property type="entry name" value="GGDEF"/>
    <property type="match status" value="1"/>
</dbReference>
<dbReference type="Pfam" id="PF14516">
    <property type="entry name" value="AAA_35"/>
    <property type="match status" value="1"/>
</dbReference>
<dbReference type="AlphaFoldDB" id="A0A846HNQ4"/>
<evidence type="ECO:0000313" key="2">
    <source>
        <dbReference type="EMBL" id="NEU77201.1"/>
    </source>
</evidence>
<dbReference type="RefSeq" id="WP_163519418.1">
    <property type="nucleotide sequence ID" value="NZ_JTCM02000163.1"/>
</dbReference>
<dbReference type="InterPro" id="IPR029787">
    <property type="entry name" value="Nucleotide_cyclase"/>
</dbReference>
<dbReference type="InterPro" id="IPR050469">
    <property type="entry name" value="Diguanylate_Cyclase"/>
</dbReference>
<evidence type="ECO:0000313" key="3">
    <source>
        <dbReference type="Proteomes" id="UP000031549"/>
    </source>
</evidence>
<dbReference type="InterPro" id="IPR000160">
    <property type="entry name" value="GGDEF_dom"/>
</dbReference>
<dbReference type="Pfam" id="PF26355">
    <property type="entry name" value="HTH_VMAP-M9"/>
    <property type="match status" value="1"/>
</dbReference>
<name>A0A846HNQ4_9CYAN</name>
<dbReference type="GO" id="GO:1902201">
    <property type="term" value="P:negative regulation of bacterial-type flagellum-dependent cell motility"/>
    <property type="evidence" value="ECO:0007669"/>
    <property type="project" value="TreeGrafter"/>
</dbReference>
<dbReference type="NCBIfam" id="TIGR00254">
    <property type="entry name" value="GGDEF"/>
    <property type="match status" value="1"/>
</dbReference>
<dbReference type="SMART" id="SM00267">
    <property type="entry name" value="GGDEF"/>
    <property type="match status" value="1"/>
</dbReference>
<sequence>MTKRKILYVNILNESLAVEQLLKNIGRILQHKPLDSIQQFVLCQSWQGKTYSEMAKESGYGSDYIKQVGSQLWLELSEALGEKVTKKNLYIVLSKLDQDEIPQEENQPQQKFTEDIKAEKTSPDLVTVSEIKFPNGPMPLNSYLYINRPPLEELVCSEIMQPGCLMRIKAPRKTGKSSLLNRIIAHAKGQGYQAVCLDFQEADEAVFVSLDKFLRWFCINITRQLNLALNLDDYWDAEMGSKVSCKIYFEAYLLEQIDSPIVLALNEVNLVFEHPNIAQDFLPMLRFWHEQSKQDKTWQKLRLVVVHTTEIYIPLKLNQSPFNVGVTVPLPPFSLKQVQNLAERYGLSWAASESGAQRLTALQAMVGGHPYLTSLALYHLRQGKMTLEKLLETASTPVGIYSQHLRELLSLLQAEPKLISAMQQVVSTTRLNQLDAIAAYKLESMGLVKLDSDRATIRCELYRLYFSQEILKQNDAHQTLLLEEQPQQALIRYDNALGKFVNLHYFKKYLETEWQNWLTNPSLLSVILCEIDYFKFYSDTHGYQAANISLQLISNTIYECLKYQATLIAHYDETKFAVILPQIDACGAVGIAENIRERIKELAIAHIDPNPEVSSQLQRIFDYVDIKNKMWYVARNAIAQTKSQFDGIPSNGLTVSLGIATATPNYQNTSAMLIAAAEEALFQAKRKGRNCVIINSALS</sequence>
<dbReference type="PANTHER" id="PTHR45138">
    <property type="entry name" value="REGULATORY COMPONENTS OF SENSORY TRANSDUCTION SYSTEM"/>
    <property type="match status" value="1"/>
</dbReference>
<dbReference type="InterPro" id="IPR058651">
    <property type="entry name" value="HTH_VMAP-M9"/>
</dbReference>
<comment type="caution">
    <text evidence="2">The sequence shown here is derived from an EMBL/GenBank/DDBJ whole genome shotgun (WGS) entry which is preliminary data.</text>
</comment>
<dbReference type="PROSITE" id="PS50887">
    <property type="entry name" value="GGDEF"/>
    <property type="match status" value="1"/>
</dbReference>
<accession>A0A846HNQ4</accession>
<reference evidence="2 3" key="1">
    <citation type="journal article" date="2015" name="Genome Announc.">
        <title>Draft Genome Sequence of Cyanobacterium Hassallia byssoidea Strain VB512170, Isolated from Monuments in India.</title>
        <authorList>
            <person name="Singh D."/>
            <person name="Chandrababunaidu M.M."/>
            <person name="Panda A."/>
            <person name="Sen D."/>
            <person name="Bhattacharyya S."/>
            <person name="Adhikary S.P."/>
            <person name="Tripathy S."/>
        </authorList>
    </citation>
    <scope>NUCLEOTIDE SEQUENCE [LARGE SCALE GENOMIC DNA]</scope>
    <source>
        <strain evidence="2 3">VB512170</strain>
    </source>
</reference>
<dbReference type="Pfam" id="PF00990">
    <property type="entry name" value="GGDEF"/>
    <property type="match status" value="1"/>
</dbReference>
<gene>
    <name evidence="2" type="ORF">PI95_033085</name>
</gene>
<dbReference type="EMBL" id="JTCM02000163">
    <property type="protein sequence ID" value="NEU77201.1"/>
    <property type="molecule type" value="Genomic_DNA"/>
</dbReference>
<dbReference type="SUPFAM" id="SSF52540">
    <property type="entry name" value="P-loop containing nucleoside triphosphate hydrolases"/>
    <property type="match status" value="1"/>
</dbReference>
<organism evidence="2 3">
    <name type="scientific">Hassallia byssoidea VB512170</name>
    <dbReference type="NCBI Taxonomy" id="1304833"/>
    <lineage>
        <taxon>Bacteria</taxon>
        <taxon>Bacillati</taxon>
        <taxon>Cyanobacteriota</taxon>
        <taxon>Cyanophyceae</taxon>
        <taxon>Nostocales</taxon>
        <taxon>Tolypothrichaceae</taxon>
        <taxon>Hassallia</taxon>
    </lineage>
</organism>
<proteinExistence type="predicted"/>
<dbReference type="GO" id="GO:0005886">
    <property type="term" value="C:plasma membrane"/>
    <property type="evidence" value="ECO:0007669"/>
    <property type="project" value="TreeGrafter"/>
</dbReference>
<dbReference type="Gene3D" id="3.40.50.300">
    <property type="entry name" value="P-loop containing nucleotide triphosphate hydrolases"/>
    <property type="match status" value="1"/>
</dbReference>
<dbReference type="GO" id="GO:0052621">
    <property type="term" value="F:diguanylate cyclase activity"/>
    <property type="evidence" value="ECO:0007669"/>
    <property type="project" value="TreeGrafter"/>
</dbReference>